<dbReference type="InterPro" id="IPR050167">
    <property type="entry name" value="Ser_Thr_protein_kinase"/>
</dbReference>
<evidence type="ECO:0000259" key="1">
    <source>
        <dbReference type="PROSITE" id="PS50011"/>
    </source>
</evidence>
<protein>
    <submittedName>
        <fullName evidence="2">Tos3p</fullName>
    </submittedName>
</protein>
<dbReference type="CDD" id="cd00180">
    <property type="entry name" value="PKc"/>
    <property type="match status" value="1"/>
</dbReference>
<reference evidence="2 3" key="1">
    <citation type="submission" date="2014-02" db="EMBL/GenBank/DDBJ databases">
        <title>Single nucleus genome sequencing reveals high similarity among nuclei of an endomycorrhizal fungus.</title>
        <authorList>
            <person name="Lin K."/>
            <person name="Geurts R."/>
            <person name="Zhang Z."/>
            <person name="Limpens E."/>
            <person name="Saunders D.G."/>
            <person name="Mu D."/>
            <person name="Pang E."/>
            <person name="Cao H."/>
            <person name="Cha H."/>
            <person name="Lin T."/>
            <person name="Zhou Q."/>
            <person name="Shang Y."/>
            <person name="Li Y."/>
            <person name="Ivanov S."/>
            <person name="Sharma T."/>
            <person name="Velzen R.V."/>
            <person name="Ruijter N.D."/>
            <person name="Aanen D.K."/>
            <person name="Win J."/>
            <person name="Kamoun S."/>
            <person name="Bisseling T."/>
            <person name="Huang S."/>
        </authorList>
    </citation>
    <scope>NUCLEOTIDE SEQUENCE [LARGE SCALE GENOMIC DNA]</scope>
    <source>
        <strain evidence="3">DAOM197198w</strain>
    </source>
</reference>
<accession>A0A015LP63</accession>
<dbReference type="SUPFAM" id="SSF56112">
    <property type="entry name" value="Protein kinase-like (PK-like)"/>
    <property type="match status" value="1"/>
</dbReference>
<dbReference type="GO" id="GO:0005737">
    <property type="term" value="C:cytoplasm"/>
    <property type="evidence" value="ECO:0007669"/>
    <property type="project" value="TreeGrafter"/>
</dbReference>
<dbReference type="Pfam" id="PF07714">
    <property type="entry name" value="PK_Tyr_Ser-Thr"/>
    <property type="match status" value="1"/>
</dbReference>
<dbReference type="InterPro" id="IPR001245">
    <property type="entry name" value="Ser-Thr/Tyr_kinase_cat_dom"/>
</dbReference>
<dbReference type="HOGENOM" id="CLU_000288_7_34_1"/>
<gene>
    <name evidence="2" type="ORF">RirG_050240</name>
</gene>
<dbReference type="InterPro" id="IPR011009">
    <property type="entry name" value="Kinase-like_dom_sf"/>
</dbReference>
<proteinExistence type="predicted"/>
<dbReference type="PANTHER" id="PTHR23257">
    <property type="entry name" value="SERINE-THREONINE PROTEIN KINASE"/>
    <property type="match status" value="1"/>
</dbReference>
<dbReference type="PROSITE" id="PS50011">
    <property type="entry name" value="PROTEIN_KINASE_DOM"/>
    <property type="match status" value="1"/>
</dbReference>
<keyword evidence="3" id="KW-1185">Reference proteome</keyword>
<sequence>MNVLKDPKCISICMQCNQRIINYPNQLCRKQFLRINKYSKIRNVHVNQENKIESGNLIIDEFIKETQLNSKCCDDFIEWISRSNLENIKYLTFGGNSKIYSGTWKLNRLSTNIALKVTGDSDNISDNILNELKIHHKCRGQNIIPFYGITKSPEGDEYAMIIRHAKHGDLRNYIRKFFPKLTWTNKVKILIELSKALNSLHQMNILHKDFHCKNILVDEDDRIFLSDFGLCQPIDSEKGK</sequence>
<dbReference type="Gene3D" id="1.10.510.10">
    <property type="entry name" value="Transferase(Phosphotransferase) domain 1"/>
    <property type="match status" value="1"/>
</dbReference>
<dbReference type="AlphaFoldDB" id="A0A015LP63"/>
<dbReference type="GO" id="GO:0005524">
    <property type="term" value="F:ATP binding"/>
    <property type="evidence" value="ECO:0007669"/>
    <property type="project" value="InterPro"/>
</dbReference>
<evidence type="ECO:0000313" key="2">
    <source>
        <dbReference type="EMBL" id="EXX74526.1"/>
    </source>
</evidence>
<dbReference type="EMBL" id="JEMT01012842">
    <property type="protein sequence ID" value="EXX74526.1"/>
    <property type="molecule type" value="Genomic_DNA"/>
</dbReference>
<dbReference type="OrthoDB" id="6718656at2759"/>
<name>A0A015LP63_RHIIW</name>
<feature type="domain" description="Protein kinase" evidence="1">
    <location>
        <begin position="85"/>
        <end position="240"/>
    </location>
</feature>
<dbReference type="GO" id="GO:0007165">
    <property type="term" value="P:signal transduction"/>
    <property type="evidence" value="ECO:0007669"/>
    <property type="project" value="TreeGrafter"/>
</dbReference>
<organism evidence="2 3">
    <name type="scientific">Rhizophagus irregularis (strain DAOM 197198w)</name>
    <name type="common">Glomus intraradices</name>
    <dbReference type="NCBI Taxonomy" id="1432141"/>
    <lineage>
        <taxon>Eukaryota</taxon>
        <taxon>Fungi</taxon>
        <taxon>Fungi incertae sedis</taxon>
        <taxon>Mucoromycota</taxon>
        <taxon>Glomeromycotina</taxon>
        <taxon>Glomeromycetes</taxon>
        <taxon>Glomerales</taxon>
        <taxon>Glomeraceae</taxon>
        <taxon>Rhizophagus</taxon>
    </lineage>
</organism>
<dbReference type="InterPro" id="IPR000719">
    <property type="entry name" value="Prot_kinase_dom"/>
</dbReference>
<comment type="caution">
    <text evidence="2">The sequence shown here is derived from an EMBL/GenBank/DDBJ whole genome shotgun (WGS) entry which is preliminary data.</text>
</comment>
<dbReference type="Proteomes" id="UP000022910">
    <property type="component" value="Unassembled WGS sequence"/>
</dbReference>
<dbReference type="GO" id="GO:0004672">
    <property type="term" value="F:protein kinase activity"/>
    <property type="evidence" value="ECO:0007669"/>
    <property type="project" value="InterPro"/>
</dbReference>
<evidence type="ECO:0000313" key="3">
    <source>
        <dbReference type="Proteomes" id="UP000022910"/>
    </source>
</evidence>